<evidence type="ECO:0000256" key="1">
    <source>
        <dbReference type="ARBA" id="ARBA00004255"/>
    </source>
</evidence>
<evidence type="ECO:0000256" key="5">
    <source>
        <dbReference type="ARBA" id="ARBA00022490"/>
    </source>
</evidence>
<dbReference type="GO" id="GO:0006888">
    <property type="term" value="P:endoplasmic reticulum to Golgi vesicle-mediated transport"/>
    <property type="evidence" value="ECO:0007669"/>
    <property type="project" value="EnsemblFungi"/>
</dbReference>
<evidence type="ECO:0000256" key="2">
    <source>
        <dbReference type="ARBA" id="ARBA00004347"/>
    </source>
</evidence>
<dbReference type="eggNOG" id="KOG3081">
    <property type="taxonomic scope" value="Eukaryota"/>
</dbReference>
<accession>I2H5T1</accession>
<dbReference type="RefSeq" id="XP_004181252.1">
    <property type="nucleotide sequence ID" value="XM_004181204.1"/>
</dbReference>
<evidence type="ECO:0000313" key="13">
    <source>
        <dbReference type="Proteomes" id="UP000002866"/>
    </source>
</evidence>
<dbReference type="GO" id="GO:1990841">
    <property type="term" value="F:promoter-specific chromatin binding"/>
    <property type="evidence" value="ECO:0007669"/>
    <property type="project" value="EnsemblFungi"/>
</dbReference>
<dbReference type="PANTHER" id="PTHR10805">
    <property type="entry name" value="COATOMER SUBUNIT EPSILON"/>
    <property type="match status" value="1"/>
</dbReference>
<dbReference type="Gene3D" id="1.25.40.10">
    <property type="entry name" value="Tetratricopeptide repeat domain"/>
    <property type="match status" value="1"/>
</dbReference>
<reference evidence="12 13" key="1">
    <citation type="journal article" date="2011" name="Proc. Natl. Acad. Sci. U.S.A.">
        <title>Evolutionary erosion of yeast sex chromosomes by mating-type switching accidents.</title>
        <authorList>
            <person name="Gordon J.L."/>
            <person name="Armisen D."/>
            <person name="Proux-Wera E."/>
            <person name="Oheigeartaigh S.S."/>
            <person name="Byrne K.P."/>
            <person name="Wolfe K.H."/>
        </authorList>
    </citation>
    <scope>NUCLEOTIDE SEQUENCE [LARGE SCALE GENOMIC DNA]</scope>
    <source>
        <strain evidence="13">ATCC 34711 / CBS 6284 / DSM 70876 / NBRC 10599 / NRRL Y-10934 / UCD 77-7</strain>
    </source>
</reference>
<evidence type="ECO:0000256" key="7">
    <source>
        <dbReference type="ARBA" id="ARBA00022927"/>
    </source>
</evidence>
<evidence type="ECO:0000256" key="9">
    <source>
        <dbReference type="ARBA" id="ARBA00023136"/>
    </source>
</evidence>
<keyword evidence="4 11" id="KW-0813">Transport</keyword>
<dbReference type="GO" id="GO:0006891">
    <property type="term" value="P:intra-Golgi vesicle-mediated transport"/>
    <property type="evidence" value="ECO:0007669"/>
    <property type="project" value="TreeGrafter"/>
</dbReference>
<dbReference type="InParanoid" id="I2H5T1"/>
<keyword evidence="6 11" id="KW-0931">ER-Golgi transport</keyword>
<evidence type="ECO:0000256" key="8">
    <source>
        <dbReference type="ARBA" id="ARBA00023034"/>
    </source>
</evidence>
<dbReference type="GO" id="GO:0015031">
    <property type="term" value="P:protein transport"/>
    <property type="evidence" value="ECO:0007669"/>
    <property type="project" value="UniProtKB-UniRule"/>
</dbReference>
<evidence type="ECO:0000313" key="12">
    <source>
        <dbReference type="EMBL" id="CCH61733.1"/>
    </source>
</evidence>
<keyword evidence="9 11" id="KW-0472">Membrane</keyword>
<proteinExistence type="inferred from homology"/>
<dbReference type="GO" id="GO:0000139">
    <property type="term" value="C:Golgi membrane"/>
    <property type="evidence" value="ECO:0007669"/>
    <property type="project" value="UniProtKB-SubCell"/>
</dbReference>
<sequence>MDYFRLKQTYYTGEYKQALKEIESLPVDDTTLFYKGLTLITLSKYETLTSSSTEHNDLIESMDLYSKFIKDKKLIKDLESKIELSSSKPFQLFLLASAKAINREFDESLNICVAGIDGDETLGVPELLLLAIEVSLLNDQPSVAKTMYDNYTNNFGDQINSENELILNLAESYIKFVTHKDTTTSNFYYFEELAQSFPTWLTQLSLLNLHLQQKNVIEAEQIISTLESDYYSKEQKDLAAIYYPNLLTAKIILSSMKAKYDNINDLREELKKVDPNNSYIKEHDQLNLKFDEVVAKYSSL</sequence>
<dbReference type="Proteomes" id="UP000002866">
    <property type="component" value="Chromosome 6"/>
</dbReference>
<gene>
    <name evidence="12" type="primary">TBLA0F01910</name>
    <name evidence="12" type="ORF">TBLA_0F01910</name>
</gene>
<keyword evidence="8 11" id="KW-0333">Golgi apparatus</keyword>
<dbReference type="InterPro" id="IPR006822">
    <property type="entry name" value="Coatomer_esu"/>
</dbReference>
<evidence type="ECO:0000256" key="11">
    <source>
        <dbReference type="PIRNR" id="PIRNR016478"/>
    </source>
</evidence>
<evidence type="ECO:0000256" key="4">
    <source>
        <dbReference type="ARBA" id="ARBA00022448"/>
    </source>
</evidence>
<comment type="similarity">
    <text evidence="3 11">Belongs to the COPE family.</text>
</comment>
<keyword evidence="10 11" id="KW-0968">Cytoplasmic vesicle</keyword>
<organism evidence="12 13">
    <name type="scientific">Henningerozyma blattae (strain ATCC 34711 / CBS 6284 / DSM 70876 / NBRC 10599 / NRRL Y-10934 / UCD 77-7)</name>
    <name type="common">Yeast</name>
    <name type="synonym">Tetrapisispora blattae</name>
    <dbReference type="NCBI Taxonomy" id="1071380"/>
    <lineage>
        <taxon>Eukaryota</taxon>
        <taxon>Fungi</taxon>
        <taxon>Dikarya</taxon>
        <taxon>Ascomycota</taxon>
        <taxon>Saccharomycotina</taxon>
        <taxon>Saccharomycetes</taxon>
        <taxon>Saccharomycetales</taxon>
        <taxon>Saccharomycetaceae</taxon>
        <taxon>Henningerozyma</taxon>
    </lineage>
</organism>
<dbReference type="GeneID" id="14496842"/>
<dbReference type="PIRSF" id="PIRSF016478">
    <property type="entry name" value="Coatomer_esu"/>
    <property type="match status" value="1"/>
</dbReference>
<dbReference type="InterPro" id="IPR011990">
    <property type="entry name" value="TPR-like_helical_dom_sf"/>
</dbReference>
<dbReference type="HOGENOM" id="CLU_075638_0_0_1"/>
<evidence type="ECO:0000256" key="3">
    <source>
        <dbReference type="ARBA" id="ARBA00008827"/>
    </source>
</evidence>
<comment type="subcellular location">
    <subcellularLocation>
        <location evidence="2">Cytoplasmic vesicle</location>
        <location evidence="2">COPI-coated vesicle membrane</location>
        <topology evidence="2">Peripheral membrane protein</topology>
        <orientation evidence="2">Cytoplasmic side</orientation>
    </subcellularLocation>
    <subcellularLocation>
        <location evidence="1">Golgi apparatus membrane</location>
        <topology evidence="1">Peripheral membrane protein</topology>
        <orientation evidence="1">Cytoplasmic side</orientation>
    </subcellularLocation>
</comment>
<protein>
    <recommendedName>
        <fullName evidence="11">Coatomer subunit epsilon</fullName>
    </recommendedName>
</protein>
<dbReference type="AlphaFoldDB" id="I2H5T1"/>
<name>I2H5T1_HENB6</name>
<dbReference type="GO" id="GO:0005198">
    <property type="term" value="F:structural molecule activity"/>
    <property type="evidence" value="ECO:0007669"/>
    <property type="project" value="UniProtKB-UniRule"/>
</dbReference>
<dbReference type="OMA" id="SNFYYFE"/>
<evidence type="ECO:0000256" key="10">
    <source>
        <dbReference type="ARBA" id="ARBA00023329"/>
    </source>
</evidence>
<dbReference type="FunCoup" id="I2H5T1">
    <property type="interactions" value="262"/>
</dbReference>
<dbReference type="EMBL" id="HE806321">
    <property type="protein sequence ID" value="CCH61733.1"/>
    <property type="molecule type" value="Genomic_DNA"/>
</dbReference>
<dbReference type="GO" id="GO:0006901">
    <property type="term" value="P:vesicle coating"/>
    <property type="evidence" value="ECO:0007669"/>
    <property type="project" value="EnsemblFungi"/>
</dbReference>
<dbReference type="STRING" id="1071380.I2H5T1"/>
<keyword evidence="13" id="KW-1185">Reference proteome</keyword>
<dbReference type="KEGG" id="tbl:TBLA_0F01910"/>
<dbReference type="OrthoDB" id="310217at2759"/>
<dbReference type="PANTHER" id="PTHR10805:SF0">
    <property type="entry name" value="COATOMER SUBUNIT EPSILON"/>
    <property type="match status" value="1"/>
</dbReference>
<comment type="function">
    <text evidence="11">The coatomer is a cytosolic protein complex that binds to dilysine motifs and reversibly associates with Golgi non-clathrin-coated vesicles, which further mediate biosynthetic protein transport from the ER, via the Golgi up to the trans Golgi network. The coatomer complex is required for budding from Golgi membranes, and is essential for the retrograde Golgi-to-ER transport of dilysine-tagged proteins.</text>
</comment>
<keyword evidence="5 11" id="KW-0963">Cytoplasm</keyword>
<keyword evidence="7 11" id="KW-0653">Protein transport</keyword>
<dbReference type="GO" id="GO:0006890">
    <property type="term" value="P:retrograde vesicle-mediated transport, Golgi to endoplasmic reticulum"/>
    <property type="evidence" value="ECO:0007669"/>
    <property type="project" value="UniProtKB-UniRule"/>
</dbReference>
<dbReference type="GO" id="GO:0030126">
    <property type="term" value="C:COPI vesicle coat"/>
    <property type="evidence" value="ECO:0007669"/>
    <property type="project" value="EnsemblFungi"/>
</dbReference>
<evidence type="ECO:0000256" key="6">
    <source>
        <dbReference type="ARBA" id="ARBA00022892"/>
    </source>
</evidence>
<dbReference type="GO" id="GO:0032511">
    <property type="term" value="P:late endosome to vacuole transport via multivesicular body sorting pathway"/>
    <property type="evidence" value="ECO:0007669"/>
    <property type="project" value="EnsemblFungi"/>
</dbReference>